<proteinExistence type="predicted"/>
<evidence type="ECO:0000313" key="3">
    <source>
        <dbReference type="EMBL" id="SUQ24631.1"/>
    </source>
</evidence>
<dbReference type="InterPro" id="IPR051158">
    <property type="entry name" value="Metallophosphoesterase_sf"/>
</dbReference>
<dbReference type="Gene3D" id="3.60.21.10">
    <property type="match status" value="1"/>
</dbReference>
<gene>
    <name evidence="3" type="ORF">SAMN05661053_2039</name>
</gene>
<dbReference type="PANTHER" id="PTHR31302">
    <property type="entry name" value="TRANSMEMBRANE PROTEIN WITH METALLOPHOSPHOESTERASE DOMAIN-RELATED"/>
    <property type="match status" value="1"/>
</dbReference>
<feature type="transmembrane region" description="Helical" evidence="1">
    <location>
        <begin position="54"/>
        <end position="74"/>
    </location>
</feature>
<dbReference type="Proteomes" id="UP000255423">
    <property type="component" value="Unassembled WGS sequence"/>
</dbReference>
<accession>A0A380S801</accession>
<dbReference type="EMBL" id="UHJL01000002">
    <property type="protein sequence ID" value="SUQ24631.1"/>
    <property type="molecule type" value="Genomic_DNA"/>
</dbReference>
<feature type="domain" description="Calcineurin-like phosphoesterase" evidence="2">
    <location>
        <begin position="138"/>
        <end position="307"/>
    </location>
</feature>
<feature type="transmembrane region" description="Helical" evidence="1">
    <location>
        <begin position="94"/>
        <end position="113"/>
    </location>
</feature>
<feature type="transmembrane region" description="Helical" evidence="1">
    <location>
        <begin position="29"/>
        <end position="48"/>
    </location>
</feature>
<dbReference type="SUPFAM" id="SSF56300">
    <property type="entry name" value="Metallo-dependent phosphatases"/>
    <property type="match status" value="1"/>
</dbReference>
<dbReference type="PANTHER" id="PTHR31302:SF0">
    <property type="entry name" value="TRANSMEMBRANE PROTEIN WITH METALLOPHOSPHOESTERASE DOMAIN"/>
    <property type="match status" value="1"/>
</dbReference>
<dbReference type="InterPro" id="IPR004843">
    <property type="entry name" value="Calcineurin-like_PHP"/>
</dbReference>
<keyword evidence="1" id="KW-1133">Transmembrane helix</keyword>
<keyword evidence="1" id="KW-0812">Transmembrane</keyword>
<dbReference type="Pfam" id="PF00149">
    <property type="entry name" value="Metallophos"/>
    <property type="match status" value="1"/>
</dbReference>
<protein>
    <recommendedName>
        <fullName evidence="2">Calcineurin-like phosphoesterase domain-containing protein</fullName>
    </recommendedName>
</protein>
<sequence>MIFFFILIFGVFFLFFNVRMVAPGIKGSIIAGISVILLPICFLFRTSYFASLGMSFFAVWLAEALFLYILWWIVRGIRRAIVKKPLDRRVEISVAKLLLFVSVLLTVIFRIAGAGANENFYVREFKIAVPTEKEFTAVFFSDLHIDPLFKREKMERIVHVSDSLHPDLVLFGGDFSDVVDSTLSAWEYDFLVQKLAATAKMAAIAIDGNHEGFLEREGSDFKKWMQDNGFVVLEDSTVCTPFACITGRVDHSVAKMREVERKPLFDLRPTAEESRLPWLLLDHQPRGIEEDHPGRRPDFAMSGHTHNGQFFPGTLIIDWVWRLAYGLGELDQVKWLVSSGVDSWGPPVRIGSDTELLFLRFVPDRL</sequence>
<dbReference type="AlphaFoldDB" id="A0A380S801"/>
<evidence type="ECO:0000259" key="2">
    <source>
        <dbReference type="Pfam" id="PF00149"/>
    </source>
</evidence>
<keyword evidence="1" id="KW-0472">Membrane</keyword>
<dbReference type="GO" id="GO:0016787">
    <property type="term" value="F:hydrolase activity"/>
    <property type="evidence" value="ECO:0007669"/>
    <property type="project" value="InterPro"/>
</dbReference>
<evidence type="ECO:0000313" key="4">
    <source>
        <dbReference type="Proteomes" id="UP000255423"/>
    </source>
</evidence>
<evidence type="ECO:0000256" key="1">
    <source>
        <dbReference type="SAM" id="Phobius"/>
    </source>
</evidence>
<reference evidence="3 4" key="1">
    <citation type="submission" date="2017-08" db="EMBL/GenBank/DDBJ databases">
        <authorList>
            <person name="de Groot N.N."/>
        </authorList>
    </citation>
    <scope>NUCLEOTIDE SEQUENCE [LARGE SCALE GENOMIC DNA]</scope>
    <source>
        <strain evidence="3 4">HM2</strain>
    </source>
</reference>
<dbReference type="InterPro" id="IPR029052">
    <property type="entry name" value="Metallo-depent_PP-like"/>
</dbReference>
<name>A0A380S801_FIBSU</name>
<feature type="transmembrane region" description="Helical" evidence="1">
    <location>
        <begin position="6"/>
        <end position="22"/>
    </location>
</feature>
<dbReference type="RefSeq" id="WP_109573048.1">
    <property type="nucleotide sequence ID" value="NZ_UHJL01000002.1"/>
</dbReference>
<organism evidence="3 4">
    <name type="scientific">Fibrobacter succinogenes</name>
    <name type="common">Bacteroides succinogenes</name>
    <dbReference type="NCBI Taxonomy" id="833"/>
    <lineage>
        <taxon>Bacteria</taxon>
        <taxon>Pseudomonadati</taxon>
        <taxon>Fibrobacterota</taxon>
        <taxon>Fibrobacteria</taxon>
        <taxon>Fibrobacterales</taxon>
        <taxon>Fibrobacteraceae</taxon>
        <taxon>Fibrobacter</taxon>
    </lineage>
</organism>